<evidence type="ECO:0000313" key="1">
    <source>
        <dbReference type="EMBL" id="PQM36646.1"/>
    </source>
</evidence>
<reference evidence="1 2" key="1">
    <citation type="submission" date="2018-02" db="EMBL/GenBank/DDBJ databases">
        <title>Draft genome of wild Prunus yedoensis var. nudiflora.</title>
        <authorList>
            <person name="Baek S."/>
            <person name="Kim J.-H."/>
            <person name="Choi K."/>
            <person name="Kim G.-B."/>
            <person name="Cho A."/>
            <person name="Jang H."/>
            <person name="Shin C.-H."/>
            <person name="Yu H.-J."/>
            <person name="Mun J.-H."/>
        </authorList>
    </citation>
    <scope>NUCLEOTIDE SEQUENCE [LARGE SCALE GENOMIC DNA]</scope>
    <source>
        <strain evidence="2">cv. Jeju island</strain>
        <tissue evidence="1">Leaf</tissue>
    </source>
</reference>
<organism evidence="1 2">
    <name type="scientific">Prunus yedoensis var. nudiflora</name>
    <dbReference type="NCBI Taxonomy" id="2094558"/>
    <lineage>
        <taxon>Eukaryota</taxon>
        <taxon>Viridiplantae</taxon>
        <taxon>Streptophyta</taxon>
        <taxon>Embryophyta</taxon>
        <taxon>Tracheophyta</taxon>
        <taxon>Spermatophyta</taxon>
        <taxon>Magnoliopsida</taxon>
        <taxon>eudicotyledons</taxon>
        <taxon>Gunneridae</taxon>
        <taxon>Pentapetalae</taxon>
        <taxon>rosids</taxon>
        <taxon>fabids</taxon>
        <taxon>Rosales</taxon>
        <taxon>Rosaceae</taxon>
        <taxon>Amygdaloideae</taxon>
        <taxon>Amygdaleae</taxon>
        <taxon>Prunus</taxon>
    </lineage>
</organism>
<dbReference type="OrthoDB" id="1847170at2759"/>
<sequence>MDLDVFNAAKEGKTDVLRRRHDLPHLNQILTPTTNTVLHVYIAYASTPKLVKPKEEAPIKPTSFVEDILQICPTLLCQQNESGELPCTWRPNMVVLK</sequence>
<dbReference type="Proteomes" id="UP000250321">
    <property type="component" value="Unassembled WGS sequence"/>
</dbReference>
<dbReference type="AlphaFoldDB" id="A0A314UIP0"/>
<gene>
    <name evidence="1" type="ORF">Pyn_02991</name>
</gene>
<proteinExistence type="predicted"/>
<dbReference type="STRING" id="2094558.A0A314UIP0"/>
<evidence type="ECO:0000313" key="2">
    <source>
        <dbReference type="Proteomes" id="UP000250321"/>
    </source>
</evidence>
<accession>A0A314UIP0</accession>
<protein>
    <submittedName>
        <fullName evidence="1">Uncharacterized protein</fullName>
    </submittedName>
</protein>
<dbReference type="EMBL" id="PJQY01003528">
    <property type="protein sequence ID" value="PQM36646.1"/>
    <property type="molecule type" value="Genomic_DNA"/>
</dbReference>
<keyword evidence="2" id="KW-1185">Reference proteome</keyword>
<comment type="caution">
    <text evidence="1">The sequence shown here is derived from an EMBL/GenBank/DDBJ whole genome shotgun (WGS) entry which is preliminary data.</text>
</comment>
<name>A0A314UIP0_PRUYE</name>